<feature type="transmembrane region" description="Helical" evidence="6">
    <location>
        <begin position="300"/>
        <end position="318"/>
    </location>
</feature>
<keyword evidence="5 6" id="KW-0472">Membrane</keyword>
<feature type="transmembrane region" description="Helical" evidence="6">
    <location>
        <begin position="124"/>
        <end position="142"/>
    </location>
</feature>
<dbReference type="RefSeq" id="WP_069956994.1">
    <property type="nucleotide sequence ID" value="NZ_MCGG01000010.1"/>
</dbReference>
<dbReference type="Proteomes" id="UP000095347">
    <property type="component" value="Unassembled WGS sequence"/>
</dbReference>
<comment type="subcellular location">
    <subcellularLocation>
        <location evidence="1">Cell membrane</location>
        <topology evidence="1">Multi-pass membrane protein</topology>
    </subcellularLocation>
</comment>
<dbReference type="Gene3D" id="1.20.81.30">
    <property type="entry name" value="Type II secretion system (T2SS), domain F"/>
    <property type="match status" value="1"/>
</dbReference>
<keyword evidence="4 6" id="KW-1133">Transmembrane helix</keyword>
<evidence type="ECO:0000256" key="1">
    <source>
        <dbReference type="ARBA" id="ARBA00004651"/>
    </source>
</evidence>
<proteinExistence type="predicted"/>
<reference evidence="9" key="1">
    <citation type="submission" date="2016-07" db="EMBL/GenBank/DDBJ databases">
        <authorList>
            <person name="Florea S."/>
            <person name="Webb J.S."/>
            <person name="Jaromczyk J."/>
            <person name="Schardl C.L."/>
        </authorList>
    </citation>
    <scope>NUCLEOTIDE SEQUENCE [LARGE SCALE GENOMIC DNA]</scope>
    <source>
        <strain evidence="9">MV-1</strain>
    </source>
</reference>
<evidence type="ECO:0000313" key="8">
    <source>
        <dbReference type="EMBL" id="OEJ68927.1"/>
    </source>
</evidence>
<evidence type="ECO:0000259" key="7">
    <source>
        <dbReference type="Pfam" id="PF00482"/>
    </source>
</evidence>
<evidence type="ECO:0000256" key="2">
    <source>
        <dbReference type="ARBA" id="ARBA00022475"/>
    </source>
</evidence>
<evidence type="ECO:0000256" key="5">
    <source>
        <dbReference type="ARBA" id="ARBA00023136"/>
    </source>
</evidence>
<dbReference type="OrthoDB" id="9803381at2"/>
<dbReference type="AlphaFoldDB" id="A0A1E5QBG3"/>
<sequence>MNIDFPVLVMIAGAVGMGLFVIVGAMVSFALKPKVRLKKRIESIGSIANSGSISAKAEGRRQKRIQDKLKGIGEEQKDEGMGDKIASALLQAGLQVEVKVLVMICIVLGIVGTLGAYLTGAPPLAIPAVGIVAGAGLPKYILGRMARKRQEEFTKHFAEAIDVITRGIKSGLPVGECLNVIAREFEGPLGEEFTMVVEGQRLGMTLEEILSRALKRIPTAEFKFFAIVLQIQKQTGGNLAATLENLSTVLRDRKRIKDKIQALSSEAKASAGIIASLPFFVLGMLSMVNPPYVATLFTDGIHLVFIALGMMGVGVFVMSRMINFEV</sequence>
<gene>
    <name evidence="8" type="ORF">BEN30_05315</name>
</gene>
<evidence type="ECO:0000256" key="3">
    <source>
        <dbReference type="ARBA" id="ARBA00022692"/>
    </source>
</evidence>
<accession>A0A1E5QBG3</accession>
<keyword evidence="2" id="KW-1003">Cell membrane</keyword>
<keyword evidence="9" id="KW-1185">Reference proteome</keyword>
<name>A0A1E5QBG3_9PROT</name>
<organism evidence="8 9">
    <name type="scientific">Magnetovibrio blakemorei</name>
    <dbReference type="NCBI Taxonomy" id="28181"/>
    <lineage>
        <taxon>Bacteria</taxon>
        <taxon>Pseudomonadati</taxon>
        <taxon>Pseudomonadota</taxon>
        <taxon>Alphaproteobacteria</taxon>
        <taxon>Rhodospirillales</taxon>
        <taxon>Magnetovibrionaceae</taxon>
        <taxon>Magnetovibrio</taxon>
    </lineage>
</organism>
<dbReference type="PANTHER" id="PTHR35007:SF1">
    <property type="entry name" value="PILUS ASSEMBLY PROTEIN"/>
    <property type="match status" value="1"/>
</dbReference>
<feature type="transmembrane region" description="Helical" evidence="6">
    <location>
        <begin position="6"/>
        <end position="31"/>
    </location>
</feature>
<dbReference type="STRING" id="28181.BEN30_05315"/>
<dbReference type="PANTHER" id="PTHR35007">
    <property type="entry name" value="INTEGRAL MEMBRANE PROTEIN-RELATED"/>
    <property type="match status" value="1"/>
</dbReference>
<feature type="domain" description="Type II secretion system protein GspF" evidence="7">
    <location>
        <begin position="161"/>
        <end position="285"/>
    </location>
</feature>
<dbReference type="InterPro" id="IPR018076">
    <property type="entry name" value="T2SS_GspF_dom"/>
</dbReference>
<evidence type="ECO:0000256" key="4">
    <source>
        <dbReference type="ARBA" id="ARBA00022989"/>
    </source>
</evidence>
<keyword evidence="3 6" id="KW-0812">Transmembrane</keyword>
<evidence type="ECO:0000256" key="6">
    <source>
        <dbReference type="SAM" id="Phobius"/>
    </source>
</evidence>
<evidence type="ECO:0000313" key="9">
    <source>
        <dbReference type="Proteomes" id="UP000095347"/>
    </source>
</evidence>
<comment type="caution">
    <text evidence="8">The sequence shown here is derived from an EMBL/GenBank/DDBJ whole genome shotgun (WGS) entry which is preliminary data.</text>
</comment>
<dbReference type="GO" id="GO:0005886">
    <property type="term" value="C:plasma membrane"/>
    <property type="evidence" value="ECO:0007669"/>
    <property type="project" value="UniProtKB-SubCell"/>
</dbReference>
<protein>
    <recommendedName>
        <fullName evidence="7">Type II secretion system protein GspF domain-containing protein</fullName>
    </recommendedName>
</protein>
<dbReference type="Pfam" id="PF00482">
    <property type="entry name" value="T2SSF"/>
    <property type="match status" value="1"/>
</dbReference>
<dbReference type="InterPro" id="IPR042094">
    <property type="entry name" value="T2SS_GspF_sf"/>
</dbReference>
<feature type="transmembrane region" description="Helical" evidence="6">
    <location>
        <begin position="269"/>
        <end position="288"/>
    </location>
</feature>
<feature type="transmembrane region" description="Helical" evidence="6">
    <location>
        <begin position="100"/>
        <end position="118"/>
    </location>
</feature>
<dbReference type="EMBL" id="MCGG01000010">
    <property type="protein sequence ID" value="OEJ68927.1"/>
    <property type="molecule type" value="Genomic_DNA"/>
</dbReference>